<protein>
    <recommendedName>
        <fullName evidence="3">DUF4833 domain-containing protein</fullName>
    </recommendedName>
</protein>
<dbReference type="EMBL" id="JNBR01000046">
    <property type="protein sequence ID" value="OQR99678.1"/>
    <property type="molecule type" value="Genomic_DNA"/>
</dbReference>
<feature type="compositionally biased region" description="Low complexity" evidence="2">
    <location>
        <begin position="93"/>
        <end position="102"/>
    </location>
</feature>
<gene>
    <name evidence="4" type="ORF">ACHHYP_05084</name>
</gene>
<dbReference type="AlphaFoldDB" id="A0A1V9ZNV9"/>
<proteinExistence type="predicted"/>
<feature type="region of interest" description="Disordered" evidence="2">
    <location>
        <begin position="87"/>
        <end position="139"/>
    </location>
</feature>
<feature type="compositionally biased region" description="Low complexity" evidence="2">
    <location>
        <begin position="109"/>
        <end position="123"/>
    </location>
</feature>
<name>A0A1V9ZNV9_ACHHY</name>
<sequence length="298" mass="32910">MSSWIWGADDTVDQANLVVQSLQSELDERQATIEALERALRREKQLHLQDLRDEVDELRQRRQALAREMLEVDVLLANKEAILNGTLEKKPKSGAPKSAAQRSPPPAPIASAAPTPAPVVQPEVEPEAPEPEAPAALPCNPELTKVRGVDQSTAFIIQRSNNANTVVYKGNVIKQSALDAKSPLHIYWIMYAQPGPPFPTEELNMIERNTAYGATCTPGAAPNEFDMALASLKDRAIVLFFDGTCVRARTTINGRPNVYLERVYVQSTTSWGLPKVEFVEIFGVDPKTSEVVYEKKLP</sequence>
<dbReference type="InterPro" id="IPR032269">
    <property type="entry name" value="DUF4833"/>
</dbReference>
<keyword evidence="5" id="KW-1185">Reference proteome</keyword>
<evidence type="ECO:0000259" key="3">
    <source>
        <dbReference type="Pfam" id="PF16117"/>
    </source>
</evidence>
<comment type="caution">
    <text evidence="4">The sequence shown here is derived from an EMBL/GenBank/DDBJ whole genome shotgun (WGS) entry which is preliminary data.</text>
</comment>
<accession>A0A1V9ZNV9</accession>
<evidence type="ECO:0000256" key="1">
    <source>
        <dbReference type="SAM" id="Coils"/>
    </source>
</evidence>
<keyword evidence="1" id="KW-0175">Coiled coil</keyword>
<feature type="domain" description="DUF4833" evidence="3">
    <location>
        <begin position="155"/>
        <end position="295"/>
    </location>
</feature>
<dbReference type="OrthoDB" id="77762at2759"/>
<evidence type="ECO:0000313" key="4">
    <source>
        <dbReference type="EMBL" id="OQR99678.1"/>
    </source>
</evidence>
<evidence type="ECO:0000256" key="2">
    <source>
        <dbReference type="SAM" id="MobiDB-lite"/>
    </source>
</evidence>
<organism evidence="4 5">
    <name type="scientific">Achlya hypogyna</name>
    <name type="common">Oomycete</name>
    <name type="synonym">Protoachlya hypogyna</name>
    <dbReference type="NCBI Taxonomy" id="1202772"/>
    <lineage>
        <taxon>Eukaryota</taxon>
        <taxon>Sar</taxon>
        <taxon>Stramenopiles</taxon>
        <taxon>Oomycota</taxon>
        <taxon>Saprolegniomycetes</taxon>
        <taxon>Saprolegniales</taxon>
        <taxon>Achlyaceae</taxon>
        <taxon>Achlya</taxon>
    </lineage>
</organism>
<feature type="coiled-coil region" evidence="1">
    <location>
        <begin position="12"/>
        <end position="68"/>
    </location>
</feature>
<evidence type="ECO:0000313" key="5">
    <source>
        <dbReference type="Proteomes" id="UP000243579"/>
    </source>
</evidence>
<reference evidence="4 5" key="1">
    <citation type="journal article" date="2014" name="Genome Biol. Evol.">
        <title>The secreted proteins of Achlya hypogyna and Thraustotheca clavata identify the ancestral oomycete secretome and reveal gene acquisitions by horizontal gene transfer.</title>
        <authorList>
            <person name="Misner I."/>
            <person name="Blouin N."/>
            <person name="Leonard G."/>
            <person name="Richards T.A."/>
            <person name="Lane C.E."/>
        </authorList>
    </citation>
    <scope>NUCLEOTIDE SEQUENCE [LARGE SCALE GENOMIC DNA]</scope>
    <source>
        <strain evidence="4 5">ATCC 48635</strain>
    </source>
</reference>
<dbReference type="Pfam" id="PF16117">
    <property type="entry name" value="DUF4833"/>
    <property type="match status" value="1"/>
</dbReference>
<dbReference type="Proteomes" id="UP000243579">
    <property type="component" value="Unassembled WGS sequence"/>
</dbReference>